<evidence type="ECO:0000256" key="1">
    <source>
        <dbReference type="ARBA" id="ARBA00005771"/>
    </source>
</evidence>
<feature type="domain" description="Sulfotransferase" evidence="3">
    <location>
        <begin position="6"/>
        <end position="274"/>
    </location>
</feature>
<dbReference type="Gene3D" id="3.40.50.300">
    <property type="entry name" value="P-loop containing nucleotide triphosphate hydrolases"/>
    <property type="match status" value="1"/>
</dbReference>
<dbReference type="GO" id="GO:0008146">
    <property type="term" value="F:sulfotransferase activity"/>
    <property type="evidence" value="ECO:0007669"/>
    <property type="project" value="InterPro"/>
</dbReference>
<keyword evidence="2 4" id="KW-0808">Transferase</keyword>
<dbReference type="PANTHER" id="PTHR11783">
    <property type="entry name" value="SULFOTRANSFERASE SULT"/>
    <property type="match status" value="1"/>
</dbReference>
<keyword evidence="5" id="KW-1185">Reference proteome</keyword>
<proteinExistence type="inferred from homology"/>
<sequence>MESKFVWLASYPKSGNTWFRSFLTALEKGEVNINELSTGGIFSSKQLWEEILDTEFDDLGVREYQRLRKLAVLHMAKERKSNVFLKIHDAYSYGTWDGIPLVPEVPGGQALYLVRNPLDVVLSLANHNHQSIDKTIDNFICKEEAGFVKTNKAGSQSHQLLGTWSLHAQSWIYQDRIPVTVVRYEDMKSRPTETFAEALRSVGLNYSVGQVQKALSMVEFEKLREQEERAGFREKPYASMRFFNQGKSGRWKEELSVGQVRKIMRSNERMMKYFGYWSEASIFLTSNKGKQDSVENEPTTNQPI</sequence>
<dbReference type="Pfam" id="PF00685">
    <property type="entry name" value="Sulfotransfer_1"/>
    <property type="match status" value="1"/>
</dbReference>
<dbReference type="InterPro" id="IPR000863">
    <property type="entry name" value="Sulfotransferase_dom"/>
</dbReference>
<comment type="caution">
    <text evidence="4">The sequence shown here is derived from an EMBL/GenBank/DDBJ whole genome shotgun (WGS) entry which is preliminary data.</text>
</comment>
<evidence type="ECO:0000256" key="2">
    <source>
        <dbReference type="ARBA" id="ARBA00022679"/>
    </source>
</evidence>
<dbReference type="STRING" id="1232681.ADIS_0567"/>
<reference evidence="4 5" key="1">
    <citation type="submission" date="2013-02" db="EMBL/GenBank/DDBJ databases">
        <title>A novel strain isolated from Lonar lake, Maharashtra, India.</title>
        <authorList>
            <person name="Singh A."/>
        </authorList>
    </citation>
    <scope>NUCLEOTIDE SEQUENCE [LARGE SCALE GENOMIC DNA]</scope>
    <source>
        <strain evidence="4 5">AK24</strain>
    </source>
</reference>
<dbReference type="EMBL" id="AQHR01000021">
    <property type="protein sequence ID" value="EON78974.1"/>
    <property type="molecule type" value="Genomic_DNA"/>
</dbReference>
<accession>R7ZY74</accession>
<gene>
    <name evidence="4" type="ORF">ADIS_0567</name>
</gene>
<dbReference type="SUPFAM" id="SSF52540">
    <property type="entry name" value="P-loop containing nucleoside triphosphate hydrolases"/>
    <property type="match status" value="1"/>
</dbReference>
<evidence type="ECO:0000313" key="4">
    <source>
        <dbReference type="EMBL" id="EON78974.1"/>
    </source>
</evidence>
<evidence type="ECO:0000259" key="3">
    <source>
        <dbReference type="Pfam" id="PF00685"/>
    </source>
</evidence>
<name>R7ZY74_9BACT</name>
<dbReference type="Proteomes" id="UP000013909">
    <property type="component" value="Unassembled WGS sequence"/>
</dbReference>
<dbReference type="OrthoDB" id="1437579at2"/>
<organism evidence="4 5">
    <name type="scientific">Lunatimonas lonarensis</name>
    <dbReference type="NCBI Taxonomy" id="1232681"/>
    <lineage>
        <taxon>Bacteria</taxon>
        <taxon>Pseudomonadati</taxon>
        <taxon>Bacteroidota</taxon>
        <taxon>Cytophagia</taxon>
        <taxon>Cytophagales</taxon>
        <taxon>Cyclobacteriaceae</taxon>
    </lineage>
</organism>
<dbReference type="AlphaFoldDB" id="R7ZY74"/>
<protein>
    <submittedName>
        <fullName evidence="4">Sulfotransferase</fullName>
    </submittedName>
</protein>
<dbReference type="InterPro" id="IPR027417">
    <property type="entry name" value="P-loop_NTPase"/>
</dbReference>
<comment type="similarity">
    <text evidence="1">Belongs to the sulfotransferase 1 family.</text>
</comment>
<dbReference type="RefSeq" id="WP_010852716.1">
    <property type="nucleotide sequence ID" value="NZ_AQHR01000021.1"/>
</dbReference>
<evidence type="ECO:0000313" key="5">
    <source>
        <dbReference type="Proteomes" id="UP000013909"/>
    </source>
</evidence>